<gene>
    <name evidence="2" type="ORF">PGTUg99_003664</name>
</gene>
<dbReference type="EMBL" id="VDEP01000204">
    <property type="protein sequence ID" value="KAA1124193.1"/>
    <property type="molecule type" value="Genomic_DNA"/>
</dbReference>
<feature type="region of interest" description="Disordered" evidence="1">
    <location>
        <begin position="117"/>
        <end position="155"/>
    </location>
</feature>
<feature type="region of interest" description="Disordered" evidence="1">
    <location>
        <begin position="1"/>
        <end position="23"/>
    </location>
</feature>
<comment type="caution">
    <text evidence="2">The sequence shown here is derived from an EMBL/GenBank/DDBJ whole genome shotgun (WGS) entry which is preliminary data.</text>
</comment>
<organism evidence="2 3">
    <name type="scientific">Puccinia graminis f. sp. tritici</name>
    <dbReference type="NCBI Taxonomy" id="56615"/>
    <lineage>
        <taxon>Eukaryota</taxon>
        <taxon>Fungi</taxon>
        <taxon>Dikarya</taxon>
        <taxon>Basidiomycota</taxon>
        <taxon>Pucciniomycotina</taxon>
        <taxon>Pucciniomycetes</taxon>
        <taxon>Pucciniales</taxon>
        <taxon>Pucciniaceae</taxon>
        <taxon>Puccinia</taxon>
    </lineage>
</organism>
<evidence type="ECO:0000313" key="3">
    <source>
        <dbReference type="Proteomes" id="UP000325313"/>
    </source>
</evidence>
<name>A0A5B0RGX5_PUCGR</name>
<accession>A0A5B0RGX5</accession>
<evidence type="ECO:0000256" key="1">
    <source>
        <dbReference type="SAM" id="MobiDB-lite"/>
    </source>
</evidence>
<feature type="compositionally biased region" description="Polar residues" evidence="1">
    <location>
        <begin position="126"/>
        <end position="148"/>
    </location>
</feature>
<feature type="compositionally biased region" description="Basic and acidic residues" evidence="1">
    <location>
        <begin position="1"/>
        <end position="14"/>
    </location>
</feature>
<protein>
    <submittedName>
        <fullName evidence="2">Uncharacterized protein</fullName>
    </submittedName>
</protein>
<sequence length="310" mass="34053">MSKKRLRDDGDDRSSSQTSTIFPPSIIPFNCGIVTASDRGDSATVDFPSNGLSDENGMDIYHDSTATYQLAQSSYISTTRRISLKPAGYYHLPVPHPWFGLDLGTHPGRLNGFTTDANNNFNNNNHPSTQTAPYSSPINQNHHSTTTDPAGPSEADQLTISENALRTLSLVSSSNSGASDKLFRFVEPVGYESVPFSHTHTVVDDHYTHRGGKYALPPSPHSFSSPEDEQGDDVLDIVDQEVLRRARGPLLVHVSKKLMRAIDPREKVARTLFNSPIRTSDSQQSFSRAEPLTSSTIAIFLIISHQCNKV</sequence>
<dbReference type="Proteomes" id="UP000325313">
    <property type="component" value="Unassembled WGS sequence"/>
</dbReference>
<proteinExistence type="predicted"/>
<evidence type="ECO:0000313" key="2">
    <source>
        <dbReference type="EMBL" id="KAA1124193.1"/>
    </source>
</evidence>
<reference evidence="2 3" key="1">
    <citation type="submission" date="2019-05" db="EMBL/GenBank/DDBJ databases">
        <title>Emergence of the Ug99 lineage of the wheat stem rust pathogen through somatic hybridization.</title>
        <authorList>
            <person name="Li F."/>
            <person name="Upadhyaya N.M."/>
            <person name="Sperschneider J."/>
            <person name="Matny O."/>
            <person name="Nguyen-Phuc H."/>
            <person name="Mago R."/>
            <person name="Raley C."/>
            <person name="Miller M.E."/>
            <person name="Silverstein K.A.T."/>
            <person name="Henningsen E."/>
            <person name="Hirsch C.D."/>
            <person name="Visser B."/>
            <person name="Pretorius Z.A."/>
            <person name="Steffenson B.J."/>
            <person name="Schwessinger B."/>
            <person name="Dodds P.N."/>
            <person name="Figueroa M."/>
        </authorList>
    </citation>
    <scope>NUCLEOTIDE SEQUENCE [LARGE SCALE GENOMIC DNA]</scope>
    <source>
        <strain evidence="2 3">Ug99</strain>
    </source>
</reference>
<dbReference type="AlphaFoldDB" id="A0A5B0RGX5"/>